<dbReference type="SUPFAM" id="SSF56112">
    <property type="entry name" value="Protein kinase-like (PK-like)"/>
    <property type="match status" value="1"/>
</dbReference>
<evidence type="ECO:0008006" key="3">
    <source>
        <dbReference type="Google" id="ProtNLM"/>
    </source>
</evidence>
<dbReference type="Gene3D" id="3.30.200.20">
    <property type="entry name" value="Phosphorylase Kinase, domain 1"/>
    <property type="match status" value="1"/>
</dbReference>
<keyword evidence="2" id="KW-1185">Reference proteome</keyword>
<name>A0A2Z6RLQ0_9GLOM</name>
<evidence type="ECO:0000313" key="2">
    <source>
        <dbReference type="Proteomes" id="UP000247702"/>
    </source>
</evidence>
<sequence length="306" mass="36463">MQLKIDHHRYVIFEWIPYFELNEIKEKEDNCFVIAIWKNGPLQYYDNKYNDDKKCCKQCQIDQIKNNFTNWTSGNVESCLNRKRVYGLSQNLDTNVYILVYINDGYFSYYRFGRDYCEKCYNKYNSYGVYCKPCQISYFENNFSNWTSGNEKINELIQKNQLEISKHNDPVFEWISYDKFTNISETKNCGFATALWKDGPLHYSKLYKKYRRKLNEVVLLKYLNKTSNIINEIMYLMEGRGGFSTVYSAIWKDGYVRGGNWKRIPNIKVALKCLLNSHNSLDEFINEVKAYSNQKIENILKIYGIS</sequence>
<evidence type="ECO:0000313" key="1">
    <source>
        <dbReference type="EMBL" id="GBB97631.1"/>
    </source>
</evidence>
<proteinExistence type="predicted"/>
<dbReference type="AlphaFoldDB" id="A0A2Z6RLQ0"/>
<protein>
    <recommendedName>
        <fullName evidence="3">Protein kinase domain-containing protein</fullName>
    </recommendedName>
</protein>
<reference evidence="1 2" key="1">
    <citation type="submission" date="2017-11" db="EMBL/GenBank/DDBJ databases">
        <title>The genome of Rhizophagus clarus HR1 reveals common genetic basis of auxotrophy among arbuscular mycorrhizal fungi.</title>
        <authorList>
            <person name="Kobayashi Y."/>
        </authorList>
    </citation>
    <scope>NUCLEOTIDE SEQUENCE [LARGE SCALE GENOMIC DNA]</scope>
    <source>
        <strain evidence="1 2">HR1</strain>
    </source>
</reference>
<organism evidence="1 2">
    <name type="scientific">Rhizophagus clarus</name>
    <dbReference type="NCBI Taxonomy" id="94130"/>
    <lineage>
        <taxon>Eukaryota</taxon>
        <taxon>Fungi</taxon>
        <taxon>Fungi incertae sedis</taxon>
        <taxon>Mucoromycota</taxon>
        <taxon>Glomeromycotina</taxon>
        <taxon>Glomeromycetes</taxon>
        <taxon>Glomerales</taxon>
        <taxon>Glomeraceae</taxon>
        <taxon>Rhizophagus</taxon>
    </lineage>
</organism>
<dbReference type="Proteomes" id="UP000247702">
    <property type="component" value="Unassembled WGS sequence"/>
</dbReference>
<dbReference type="EMBL" id="BEXD01002247">
    <property type="protein sequence ID" value="GBB97631.1"/>
    <property type="molecule type" value="Genomic_DNA"/>
</dbReference>
<dbReference type="InterPro" id="IPR011009">
    <property type="entry name" value="Kinase-like_dom_sf"/>
</dbReference>
<gene>
    <name evidence="1" type="ORF">RclHR1_03020009</name>
</gene>
<accession>A0A2Z6RLQ0</accession>
<comment type="caution">
    <text evidence="1">The sequence shown here is derived from an EMBL/GenBank/DDBJ whole genome shotgun (WGS) entry which is preliminary data.</text>
</comment>